<dbReference type="AlphaFoldDB" id="A0A8T0CTG4"/>
<sequence>MLAARCKGKTVKYFAQAVKEICAAFDESQREQSTSMRGDPDATGLGFQVATNDGLEHEGAEADASITRDPYGSIEERGNGDSFGASLELATRRPEQHEGDHRDVEPITLSHDDGDSSPRVFRRKEEEKDSLQSKEKLKLNIDENSCCL</sequence>
<protein>
    <submittedName>
        <fullName evidence="2">Uncharacterized protein</fullName>
    </submittedName>
</protein>
<feature type="compositionally biased region" description="Basic and acidic residues" evidence="1">
    <location>
        <begin position="123"/>
        <end position="133"/>
    </location>
</feature>
<name>A0A8T0CTG4_CORYI</name>
<evidence type="ECO:0000313" key="3">
    <source>
        <dbReference type="Proteomes" id="UP000806378"/>
    </source>
</evidence>
<feature type="region of interest" description="Disordered" evidence="1">
    <location>
        <begin position="28"/>
        <end position="47"/>
    </location>
</feature>
<dbReference type="EMBL" id="MU089786">
    <property type="protein sequence ID" value="KAF7849409.1"/>
    <property type="molecule type" value="Genomic_DNA"/>
</dbReference>
<reference evidence="2" key="1">
    <citation type="submission" date="2020-05" db="EMBL/GenBank/DDBJ databases">
        <title>WGS assembly of Corymbia citriodora subspecies variegata.</title>
        <authorList>
            <person name="Barry K."/>
            <person name="Hundley H."/>
            <person name="Shu S."/>
            <person name="Jenkins J."/>
            <person name="Grimwood J."/>
            <person name="Baten A."/>
        </authorList>
    </citation>
    <scope>NUCLEOTIDE SEQUENCE</scope>
    <source>
        <strain evidence="2">CV2-018</strain>
    </source>
</reference>
<evidence type="ECO:0000256" key="1">
    <source>
        <dbReference type="SAM" id="MobiDB-lite"/>
    </source>
</evidence>
<proteinExistence type="predicted"/>
<gene>
    <name evidence="2" type="ORF">BT93_L0823</name>
</gene>
<dbReference type="OrthoDB" id="62853at2759"/>
<accession>A0A8T0CTG4</accession>
<feature type="compositionally biased region" description="Basic and acidic residues" evidence="1">
    <location>
        <begin position="90"/>
        <end position="116"/>
    </location>
</feature>
<keyword evidence="3" id="KW-1185">Reference proteome</keyword>
<feature type="region of interest" description="Disordered" evidence="1">
    <location>
        <begin position="52"/>
        <end position="133"/>
    </location>
</feature>
<dbReference type="Gramene" id="rna-gnl|WGS:JABURB|Cocit.L0823.1">
    <property type="protein sequence ID" value="cds-KAF7849409.1"/>
    <property type="gene ID" value="gene-BT93_L0823"/>
</dbReference>
<organism evidence="2 3">
    <name type="scientific">Corymbia citriodora subsp. variegata</name>
    <dbReference type="NCBI Taxonomy" id="360336"/>
    <lineage>
        <taxon>Eukaryota</taxon>
        <taxon>Viridiplantae</taxon>
        <taxon>Streptophyta</taxon>
        <taxon>Embryophyta</taxon>
        <taxon>Tracheophyta</taxon>
        <taxon>Spermatophyta</taxon>
        <taxon>Magnoliopsida</taxon>
        <taxon>eudicotyledons</taxon>
        <taxon>Gunneridae</taxon>
        <taxon>Pentapetalae</taxon>
        <taxon>rosids</taxon>
        <taxon>malvids</taxon>
        <taxon>Myrtales</taxon>
        <taxon>Myrtaceae</taxon>
        <taxon>Myrtoideae</taxon>
        <taxon>Eucalypteae</taxon>
        <taxon>Corymbia</taxon>
    </lineage>
</organism>
<dbReference type="Proteomes" id="UP000806378">
    <property type="component" value="Unassembled WGS sequence"/>
</dbReference>
<evidence type="ECO:0000313" key="2">
    <source>
        <dbReference type="EMBL" id="KAF7849409.1"/>
    </source>
</evidence>
<comment type="caution">
    <text evidence="2">The sequence shown here is derived from an EMBL/GenBank/DDBJ whole genome shotgun (WGS) entry which is preliminary data.</text>
</comment>